<evidence type="ECO:0000256" key="5">
    <source>
        <dbReference type="ARBA" id="ARBA00022519"/>
    </source>
</evidence>
<keyword evidence="12 15" id="KW-1133">Transmembrane helix</keyword>
<evidence type="ECO:0000256" key="13">
    <source>
        <dbReference type="ARBA" id="ARBA00023012"/>
    </source>
</evidence>
<dbReference type="Pfam" id="PF00672">
    <property type="entry name" value="HAMP"/>
    <property type="match status" value="1"/>
</dbReference>
<dbReference type="SUPFAM" id="SSF47384">
    <property type="entry name" value="Homodimeric domain of signal transducing histidine kinase"/>
    <property type="match status" value="1"/>
</dbReference>
<dbReference type="InterPro" id="IPR050980">
    <property type="entry name" value="2C_sensor_his_kinase"/>
</dbReference>
<dbReference type="PRINTS" id="PR00344">
    <property type="entry name" value="BCTRLSENSOR"/>
</dbReference>
<evidence type="ECO:0000259" key="17">
    <source>
        <dbReference type="PROSITE" id="PS50885"/>
    </source>
</evidence>
<dbReference type="EC" id="2.7.13.3" evidence="3"/>
<dbReference type="SMART" id="SM00387">
    <property type="entry name" value="HATPase_c"/>
    <property type="match status" value="1"/>
</dbReference>
<keyword evidence="7" id="KW-0808">Transferase</keyword>
<gene>
    <name evidence="19" type="ORF">GGE31_003750</name>
    <name evidence="18" type="ORF">GGE33_003808</name>
</gene>
<evidence type="ECO:0000313" key="21">
    <source>
        <dbReference type="Proteomes" id="UP000524535"/>
    </source>
</evidence>
<keyword evidence="4" id="KW-1003">Cell membrane</keyword>
<evidence type="ECO:0000259" key="16">
    <source>
        <dbReference type="PROSITE" id="PS50109"/>
    </source>
</evidence>
<protein>
    <recommendedName>
        <fullName evidence="3">histidine kinase</fullName>
        <ecNumber evidence="3">2.7.13.3</ecNumber>
    </recommendedName>
</protein>
<evidence type="ECO:0000256" key="11">
    <source>
        <dbReference type="ARBA" id="ARBA00022840"/>
    </source>
</evidence>
<keyword evidence="6" id="KW-0597">Phosphoprotein</keyword>
<evidence type="ECO:0000256" key="15">
    <source>
        <dbReference type="SAM" id="Phobius"/>
    </source>
</evidence>
<dbReference type="InterPro" id="IPR003661">
    <property type="entry name" value="HisK_dim/P_dom"/>
</dbReference>
<evidence type="ECO:0000256" key="7">
    <source>
        <dbReference type="ARBA" id="ARBA00022679"/>
    </source>
</evidence>
<comment type="caution">
    <text evidence="19">The sequence shown here is derived from an EMBL/GenBank/DDBJ whole genome shotgun (WGS) entry which is preliminary data.</text>
</comment>
<reference evidence="20 21" key="1">
    <citation type="submission" date="2020-08" db="EMBL/GenBank/DDBJ databases">
        <title>Genomic Encyclopedia of Type Strains, Phase IV (KMG-V): Genome sequencing to study the core and pangenomes of soil and plant-associated prokaryotes.</title>
        <authorList>
            <person name="Whitman W."/>
        </authorList>
    </citation>
    <scope>NUCLEOTIDE SEQUENCE [LARGE SCALE GENOMIC DNA]</scope>
    <source>
        <strain evidence="19 21">SEMIA 444</strain>
        <strain evidence="18 20">SEMIA 448</strain>
    </source>
</reference>
<dbReference type="InterPro" id="IPR036890">
    <property type="entry name" value="HATPase_C_sf"/>
</dbReference>
<feature type="transmembrane region" description="Helical" evidence="15">
    <location>
        <begin position="21"/>
        <end position="43"/>
    </location>
</feature>
<dbReference type="Gene3D" id="3.30.565.10">
    <property type="entry name" value="Histidine kinase-like ATPase, C-terminal domain"/>
    <property type="match status" value="1"/>
</dbReference>
<dbReference type="Pfam" id="PF02518">
    <property type="entry name" value="HATPase_c"/>
    <property type="match status" value="1"/>
</dbReference>
<evidence type="ECO:0000313" key="18">
    <source>
        <dbReference type="EMBL" id="MBB4350045.1"/>
    </source>
</evidence>
<dbReference type="PROSITE" id="PS50109">
    <property type="entry name" value="HIS_KIN"/>
    <property type="match status" value="1"/>
</dbReference>
<evidence type="ECO:0000256" key="14">
    <source>
        <dbReference type="ARBA" id="ARBA00023136"/>
    </source>
</evidence>
<evidence type="ECO:0000256" key="3">
    <source>
        <dbReference type="ARBA" id="ARBA00012438"/>
    </source>
</evidence>
<dbReference type="PROSITE" id="PS50885">
    <property type="entry name" value="HAMP"/>
    <property type="match status" value="1"/>
</dbReference>
<evidence type="ECO:0000256" key="1">
    <source>
        <dbReference type="ARBA" id="ARBA00000085"/>
    </source>
</evidence>
<dbReference type="RefSeq" id="WP_183826345.1">
    <property type="nucleotide sequence ID" value="NZ_JACIGY010000005.1"/>
</dbReference>
<dbReference type="CDD" id="cd00082">
    <property type="entry name" value="HisKA"/>
    <property type="match status" value="1"/>
</dbReference>
<keyword evidence="8 15" id="KW-0812">Transmembrane</keyword>
<keyword evidence="21" id="KW-1185">Reference proteome</keyword>
<keyword evidence="11" id="KW-0067">ATP-binding</keyword>
<proteinExistence type="predicted"/>
<comment type="catalytic activity">
    <reaction evidence="1">
        <text>ATP + protein L-histidine = ADP + protein N-phospho-L-histidine.</text>
        <dbReference type="EC" id="2.7.13.3"/>
    </reaction>
</comment>
<evidence type="ECO:0000256" key="2">
    <source>
        <dbReference type="ARBA" id="ARBA00004429"/>
    </source>
</evidence>
<sequence>MQSVPGGTAQGGVLGFRVSRLISTIHGQITAVIFACLIIAFIIGSTLESWVREEYSAPDMESMSAHVTAIASVFASATPNDRDVILAAANHEDGRLTLQPLSYSERFTTSSPDEPFLQVILDRLLPPENHPVPFGGWRTFADGRRVLAAQVDHDTLLVMELPESFLRNDALIFGSNYLVATVTLLILFSLFAVRALTSPLRRIASAAMKADISLGPAIFEERGSSEIVTLARALNGMQRRISTMVESRTRMLRGISHDLRTPLTRLRLRAERVGEEEIREGLLGDIERIDRLLKESLGYLRDNHQREVSQRADLASMLQTTCDEFADMGHDVQYDGPARMVTNFKPLALTRAITNLCENAIKFGTHVTVELRAVDGQAIIDISDDGPGIPEQYRTRVLEPFFKVDTARQDTETGFGLGLSIVAEIIQAHHGKLVLLDRQPNGLVARIILPLEHK</sequence>
<evidence type="ECO:0000256" key="12">
    <source>
        <dbReference type="ARBA" id="ARBA00022989"/>
    </source>
</evidence>
<keyword evidence="9" id="KW-0547">Nucleotide-binding</keyword>
<evidence type="ECO:0000313" key="20">
    <source>
        <dbReference type="Proteomes" id="UP000520770"/>
    </source>
</evidence>
<dbReference type="SMART" id="SM00388">
    <property type="entry name" value="HisKA"/>
    <property type="match status" value="1"/>
</dbReference>
<organism evidence="19 21">
    <name type="scientific">Aliirhizobium cellulosilyticum</name>
    <dbReference type="NCBI Taxonomy" id="393664"/>
    <lineage>
        <taxon>Bacteria</taxon>
        <taxon>Pseudomonadati</taxon>
        <taxon>Pseudomonadota</taxon>
        <taxon>Alphaproteobacteria</taxon>
        <taxon>Hyphomicrobiales</taxon>
        <taxon>Rhizobiaceae</taxon>
        <taxon>Aliirhizobium</taxon>
    </lineage>
</organism>
<feature type="domain" description="Histidine kinase" evidence="16">
    <location>
        <begin position="254"/>
        <end position="453"/>
    </location>
</feature>
<evidence type="ECO:0000256" key="8">
    <source>
        <dbReference type="ARBA" id="ARBA00022692"/>
    </source>
</evidence>
<keyword evidence="13" id="KW-0902">Two-component regulatory system</keyword>
<dbReference type="InterPro" id="IPR004358">
    <property type="entry name" value="Sig_transdc_His_kin-like_C"/>
</dbReference>
<evidence type="ECO:0000313" key="19">
    <source>
        <dbReference type="EMBL" id="MBB4413224.1"/>
    </source>
</evidence>
<feature type="domain" description="HAMP" evidence="17">
    <location>
        <begin position="194"/>
        <end position="246"/>
    </location>
</feature>
<dbReference type="Proteomes" id="UP000520770">
    <property type="component" value="Unassembled WGS sequence"/>
</dbReference>
<keyword evidence="5" id="KW-0997">Cell inner membrane</keyword>
<dbReference type="CDD" id="cd06225">
    <property type="entry name" value="HAMP"/>
    <property type="match status" value="1"/>
</dbReference>
<dbReference type="InterPro" id="IPR003660">
    <property type="entry name" value="HAMP_dom"/>
</dbReference>
<dbReference type="EMBL" id="JACIGW010000004">
    <property type="protein sequence ID" value="MBB4350045.1"/>
    <property type="molecule type" value="Genomic_DNA"/>
</dbReference>
<dbReference type="InterPro" id="IPR036097">
    <property type="entry name" value="HisK_dim/P_sf"/>
</dbReference>
<dbReference type="SUPFAM" id="SSF55874">
    <property type="entry name" value="ATPase domain of HSP90 chaperone/DNA topoisomerase II/histidine kinase"/>
    <property type="match status" value="1"/>
</dbReference>
<dbReference type="GO" id="GO:0005524">
    <property type="term" value="F:ATP binding"/>
    <property type="evidence" value="ECO:0007669"/>
    <property type="project" value="UniProtKB-KW"/>
</dbReference>
<dbReference type="InterPro" id="IPR005467">
    <property type="entry name" value="His_kinase_dom"/>
</dbReference>
<evidence type="ECO:0000256" key="10">
    <source>
        <dbReference type="ARBA" id="ARBA00022777"/>
    </source>
</evidence>
<evidence type="ECO:0000256" key="6">
    <source>
        <dbReference type="ARBA" id="ARBA00022553"/>
    </source>
</evidence>
<dbReference type="Gene3D" id="1.10.287.130">
    <property type="match status" value="1"/>
</dbReference>
<keyword evidence="10 19" id="KW-0418">Kinase</keyword>
<evidence type="ECO:0000256" key="9">
    <source>
        <dbReference type="ARBA" id="ARBA00022741"/>
    </source>
</evidence>
<dbReference type="Proteomes" id="UP000524535">
    <property type="component" value="Unassembled WGS sequence"/>
</dbReference>
<dbReference type="PANTHER" id="PTHR44936">
    <property type="entry name" value="SENSOR PROTEIN CREC"/>
    <property type="match status" value="1"/>
</dbReference>
<dbReference type="GO" id="GO:0000155">
    <property type="term" value="F:phosphorelay sensor kinase activity"/>
    <property type="evidence" value="ECO:0007669"/>
    <property type="project" value="InterPro"/>
</dbReference>
<comment type="subcellular location">
    <subcellularLocation>
        <location evidence="2">Cell inner membrane</location>
        <topology evidence="2">Multi-pass membrane protein</topology>
    </subcellularLocation>
</comment>
<feature type="transmembrane region" description="Helical" evidence="15">
    <location>
        <begin position="170"/>
        <end position="193"/>
    </location>
</feature>
<dbReference type="InterPro" id="IPR003594">
    <property type="entry name" value="HATPase_dom"/>
</dbReference>
<dbReference type="EMBL" id="JACIGY010000005">
    <property type="protein sequence ID" value="MBB4413224.1"/>
    <property type="molecule type" value="Genomic_DNA"/>
</dbReference>
<dbReference type="PANTHER" id="PTHR44936:SF5">
    <property type="entry name" value="SENSOR HISTIDINE KINASE ENVZ"/>
    <property type="match status" value="1"/>
</dbReference>
<keyword evidence="14 15" id="KW-0472">Membrane</keyword>
<dbReference type="Pfam" id="PF00512">
    <property type="entry name" value="HisKA"/>
    <property type="match status" value="1"/>
</dbReference>
<accession>A0A7W6TH56</accession>
<dbReference type="AlphaFoldDB" id="A0A7W6TH56"/>
<evidence type="ECO:0000256" key="4">
    <source>
        <dbReference type="ARBA" id="ARBA00022475"/>
    </source>
</evidence>
<name>A0A7W6TH56_9HYPH</name>
<dbReference type="GO" id="GO:0005886">
    <property type="term" value="C:plasma membrane"/>
    <property type="evidence" value="ECO:0007669"/>
    <property type="project" value="UniProtKB-SubCell"/>
</dbReference>